<keyword evidence="4" id="KW-0479">Metal-binding</keyword>
<evidence type="ECO:0000256" key="5">
    <source>
        <dbReference type="ARBA" id="ARBA00023004"/>
    </source>
</evidence>
<dbReference type="OrthoDB" id="260091at2759"/>
<evidence type="ECO:0000256" key="10">
    <source>
        <dbReference type="ARBA" id="ARBA00046139"/>
    </source>
</evidence>
<evidence type="ECO:0000256" key="4">
    <source>
        <dbReference type="ARBA" id="ARBA00022723"/>
    </source>
</evidence>
<evidence type="ECO:0000313" key="13">
    <source>
        <dbReference type="Proteomes" id="UP000225706"/>
    </source>
</evidence>
<dbReference type="SUPFAM" id="SSF55856">
    <property type="entry name" value="Cytochrome b5-like heme/steroid binding domain"/>
    <property type="match status" value="1"/>
</dbReference>
<dbReference type="PROSITE" id="PS50255">
    <property type="entry name" value="CYTOCHROME_B5_2"/>
    <property type="match status" value="1"/>
</dbReference>
<accession>A0A2B4SLC4</accession>
<keyword evidence="2" id="KW-0963">Cytoplasm</keyword>
<organism evidence="12 13">
    <name type="scientific">Stylophora pistillata</name>
    <name type="common">Smooth cauliflower coral</name>
    <dbReference type="NCBI Taxonomy" id="50429"/>
    <lineage>
        <taxon>Eukaryota</taxon>
        <taxon>Metazoa</taxon>
        <taxon>Cnidaria</taxon>
        <taxon>Anthozoa</taxon>
        <taxon>Hexacorallia</taxon>
        <taxon>Scleractinia</taxon>
        <taxon>Astrocoeniina</taxon>
        <taxon>Pocilloporidae</taxon>
        <taxon>Stylophora</taxon>
    </lineage>
</organism>
<dbReference type="Proteomes" id="UP000225706">
    <property type="component" value="Unassembled WGS sequence"/>
</dbReference>
<comment type="function">
    <text evidence="10">Radial spoke stalk protein that binds heme under oxidizing conditions. Required for the coordinated beating of multiple cilia maybe by functioning in a redox signaling pathway.</text>
</comment>
<keyword evidence="3" id="KW-0349">Heme</keyword>
<evidence type="ECO:0000313" key="12">
    <source>
        <dbReference type="EMBL" id="PFX29919.1"/>
    </source>
</evidence>
<dbReference type="InterPro" id="IPR001199">
    <property type="entry name" value="Cyt_B5-like_heme/steroid-bd"/>
</dbReference>
<keyword evidence="5" id="KW-0408">Iron</keyword>
<dbReference type="InterPro" id="IPR052320">
    <property type="entry name" value="Cytochrome_b5_domain"/>
</dbReference>
<evidence type="ECO:0000256" key="3">
    <source>
        <dbReference type="ARBA" id="ARBA00022617"/>
    </source>
</evidence>
<dbReference type="AlphaFoldDB" id="A0A2B4SLC4"/>
<proteinExistence type="inferred from homology"/>
<evidence type="ECO:0000256" key="7">
    <source>
        <dbReference type="ARBA" id="ARBA00023273"/>
    </source>
</evidence>
<feature type="domain" description="Cytochrome b5 heme-binding" evidence="11">
    <location>
        <begin position="43"/>
        <end position="109"/>
    </location>
</feature>
<dbReference type="PANTHER" id="PTHR21281:SF0">
    <property type="entry name" value="CYTOCHROME B5 DOMAIN-CONTAINING PROTEIN 1"/>
    <property type="match status" value="1"/>
</dbReference>
<comment type="similarity">
    <text evidence="8">Belongs to the cytochrome b5 family.</text>
</comment>
<dbReference type="GO" id="GO:0005930">
    <property type="term" value="C:axoneme"/>
    <property type="evidence" value="ECO:0007669"/>
    <property type="project" value="UniProtKB-SubCell"/>
</dbReference>
<dbReference type="Pfam" id="PF00173">
    <property type="entry name" value="Cyt-b5"/>
    <property type="match status" value="1"/>
</dbReference>
<dbReference type="SMART" id="SM01117">
    <property type="entry name" value="Cyt-b5"/>
    <property type="match status" value="1"/>
</dbReference>
<comment type="subcellular location">
    <subcellularLocation>
        <location evidence="1">Cytoplasm</location>
        <location evidence="1">Cytoskeleton</location>
        <location evidence="1">Cilium axoneme</location>
    </subcellularLocation>
</comment>
<evidence type="ECO:0000256" key="9">
    <source>
        <dbReference type="ARBA" id="ARBA00040649"/>
    </source>
</evidence>
<comment type="caution">
    <text evidence="12">The sequence shown here is derived from an EMBL/GenBank/DDBJ whole genome shotgun (WGS) entry which is preliminary data.</text>
</comment>
<keyword evidence="6" id="KW-0206">Cytoskeleton</keyword>
<dbReference type="GO" id="GO:0046872">
    <property type="term" value="F:metal ion binding"/>
    <property type="evidence" value="ECO:0007669"/>
    <property type="project" value="UniProtKB-KW"/>
</dbReference>
<dbReference type="Gene3D" id="3.10.120.10">
    <property type="entry name" value="Cytochrome b5-like heme/steroid binding domain"/>
    <property type="match status" value="1"/>
</dbReference>
<gene>
    <name evidence="12" type="primary">cyb5d1</name>
    <name evidence="12" type="ORF">AWC38_SpisGene5303</name>
</gene>
<sequence>MPFYMTNQHRYWSACTTEKKRREAHLNFAQEVKTMPGIPSKRPKYYTPNEVSIHNTLKDLWVSFLGKVYDLTPMCEKHTGDVLLKPIIEAAGKDITHWFDKKTKDIRTHIDPVTKCKFYYTPRGRFIHTPPQCPRTDWANDFGRPWWKDDSYCIGVLSAQTRKIRIINTLTSQEQTIEVCSEEILTEIQDRYLKYNAHAASYTWKYNGRNLDMNKTLEENGVADESEEFYKLSMNEELFLPALHLYLNDDLTEA</sequence>
<evidence type="ECO:0000256" key="8">
    <source>
        <dbReference type="ARBA" id="ARBA00038168"/>
    </source>
</evidence>
<reference evidence="13" key="1">
    <citation type="journal article" date="2017" name="bioRxiv">
        <title>Comparative analysis of the genomes of Stylophora pistillata and Acropora digitifera provides evidence for extensive differences between species of corals.</title>
        <authorList>
            <person name="Voolstra C.R."/>
            <person name="Li Y."/>
            <person name="Liew Y.J."/>
            <person name="Baumgarten S."/>
            <person name="Zoccola D."/>
            <person name="Flot J.-F."/>
            <person name="Tambutte S."/>
            <person name="Allemand D."/>
            <person name="Aranda M."/>
        </authorList>
    </citation>
    <scope>NUCLEOTIDE SEQUENCE [LARGE SCALE GENOMIC DNA]</scope>
</reference>
<dbReference type="PANTHER" id="PTHR21281">
    <property type="entry name" value="CYTOCHROME B5 DOMAIN-CONTAINING PROTEIN 1"/>
    <property type="match status" value="1"/>
</dbReference>
<dbReference type="InterPro" id="IPR036400">
    <property type="entry name" value="Cyt_B5-like_heme/steroid_sf"/>
</dbReference>
<evidence type="ECO:0000256" key="6">
    <source>
        <dbReference type="ARBA" id="ARBA00023212"/>
    </source>
</evidence>
<dbReference type="EMBL" id="LSMT01000058">
    <property type="protein sequence ID" value="PFX29919.1"/>
    <property type="molecule type" value="Genomic_DNA"/>
</dbReference>
<protein>
    <recommendedName>
        <fullName evidence="9">Cytochrome b5 domain-containing protein 1</fullName>
    </recommendedName>
</protein>
<keyword evidence="7" id="KW-0966">Cell projection</keyword>
<keyword evidence="13" id="KW-1185">Reference proteome</keyword>
<evidence type="ECO:0000259" key="11">
    <source>
        <dbReference type="PROSITE" id="PS50255"/>
    </source>
</evidence>
<evidence type="ECO:0000256" key="1">
    <source>
        <dbReference type="ARBA" id="ARBA00004430"/>
    </source>
</evidence>
<name>A0A2B4SLC4_STYPI</name>
<evidence type="ECO:0000256" key="2">
    <source>
        <dbReference type="ARBA" id="ARBA00022490"/>
    </source>
</evidence>
<dbReference type="STRING" id="50429.A0A2B4SLC4"/>